<feature type="region of interest" description="Disordered" evidence="1">
    <location>
        <begin position="73"/>
        <end position="98"/>
    </location>
</feature>
<dbReference type="AlphaFoldDB" id="A0A1L5NZQ4"/>
<reference evidence="3 4" key="1">
    <citation type="submission" date="2016-09" db="EMBL/GenBank/DDBJ databases">
        <title>The complete genome sequences of Rhizobium gallicum, symbiovars gallicum and phaseoli, symbionts associated to common bean (Phaseolus vulgaris).</title>
        <authorList>
            <person name="Bustos P."/>
            <person name="Santamaria R.I."/>
            <person name="Perez-Carrascal O.M."/>
            <person name="Juarez S."/>
            <person name="Lozano L."/>
            <person name="Martinez-Flores I."/>
            <person name="Martinez-Romero E."/>
            <person name="Cevallos M."/>
            <person name="Romero D."/>
            <person name="Davila G."/>
            <person name="Gonzalez V."/>
        </authorList>
    </citation>
    <scope>NUCLEOTIDE SEQUENCE [LARGE SCALE GENOMIC DNA]</scope>
    <source>
        <strain evidence="3 4">8C-3</strain>
    </source>
</reference>
<sequence>MFSSVAESRCLQDVRPCEINHEHETYDNHYRGKNGDQKRASALFPPPPIDLLDLVSPLGSFLVCHGKFPGGAQLSAPSNDHSGTRVPTIGRSSRNSEKQLATATTIPDGEAIVVDDRGRSDLGLLQQSLGGRGGEQISGEALLMAFDLLYFDGHDLRQLDLSSRRHLLEGMVTDREGVIRPIGSGQLFGGPAYQRRCVF</sequence>
<accession>A0A1L5NZQ4</accession>
<dbReference type="GO" id="GO:0006310">
    <property type="term" value="P:DNA recombination"/>
    <property type="evidence" value="ECO:0007669"/>
    <property type="project" value="InterPro"/>
</dbReference>
<evidence type="ECO:0000259" key="2">
    <source>
        <dbReference type="PROSITE" id="PS50160"/>
    </source>
</evidence>
<dbReference type="EMBL" id="CP017241">
    <property type="protein sequence ID" value="APO73393.1"/>
    <property type="molecule type" value="Genomic_DNA"/>
</dbReference>
<dbReference type="PROSITE" id="PS50160">
    <property type="entry name" value="DNA_LIGASE_A3"/>
    <property type="match status" value="1"/>
</dbReference>
<dbReference type="InterPro" id="IPR012310">
    <property type="entry name" value="DNA_ligase_ATP-dep_cent"/>
</dbReference>
<dbReference type="Pfam" id="PF01068">
    <property type="entry name" value="DNA_ligase_A_M"/>
    <property type="match status" value="1"/>
</dbReference>
<gene>
    <name evidence="3" type="ORF">AM571_CH00543</name>
</gene>
<feature type="domain" description="ATP-dependent DNA ligase family profile" evidence="2">
    <location>
        <begin position="134"/>
        <end position="180"/>
    </location>
</feature>
<proteinExistence type="predicted"/>
<dbReference type="Gene3D" id="3.30.470.30">
    <property type="entry name" value="DNA ligase/mRNA capping enzyme"/>
    <property type="match status" value="1"/>
</dbReference>
<dbReference type="GO" id="GO:0006281">
    <property type="term" value="P:DNA repair"/>
    <property type="evidence" value="ECO:0007669"/>
    <property type="project" value="InterPro"/>
</dbReference>
<protein>
    <submittedName>
        <fullName evidence="3">ATP-dependent DNA ligase domain-containing protein</fullName>
    </submittedName>
</protein>
<organism evidence="3 4">
    <name type="scientific">Rhizobium etli 8C-3</name>
    <dbReference type="NCBI Taxonomy" id="538025"/>
    <lineage>
        <taxon>Bacteria</taxon>
        <taxon>Pseudomonadati</taxon>
        <taxon>Pseudomonadota</taxon>
        <taxon>Alphaproteobacteria</taxon>
        <taxon>Hyphomicrobiales</taxon>
        <taxon>Rhizobiaceae</taxon>
        <taxon>Rhizobium/Agrobacterium group</taxon>
        <taxon>Rhizobium</taxon>
    </lineage>
</organism>
<dbReference type="GO" id="GO:0005524">
    <property type="term" value="F:ATP binding"/>
    <property type="evidence" value="ECO:0007669"/>
    <property type="project" value="InterPro"/>
</dbReference>
<dbReference type="SUPFAM" id="SSF56091">
    <property type="entry name" value="DNA ligase/mRNA capping enzyme, catalytic domain"/>
    <property type="match status" value="1"/>
</dbReference>
<dbReference type="Proteomes" id="UP000185109">
    <property type="component" value="Chromosome"/>
</dbReference>
<name>A0A1L5NZQ4_RHIET</name>
<keyword evidence="3" id="KW-0436">Ligase</keyword>
<evidence type="ECO:0000256" key="1">
    <source>
        <dbReference type="SAM" id="MobiDB-lite"/>
    </source>
</evidence>
<evidence type="ECO:0000313" key="4">
    <source>
        <dbReference type="Proteomes" id="UP000185109"/>
    </source>
</evidence>
<evidence type="ECO:0000313" key="3">
    <source>
        <dbReference type="EMBL" id="APO73393.1"/>
    </source>
</evidence>
<dbReference type="GO" id="GO:0003910">
    <property type="term" value="F:DNA ligase (ATP) activity"/>
    <property type="evidence" value="ECO:0007669"/>
    <property type="project" value="InterPro"/>
</dbReference>